<organism evidence="1 2">
    <name type="scientific">Elysia crispata</name>
    <name type="common">lettuce slug</name>
    <dbReference type="NCBI Taxonomy" id="231223"/>
    <lineage>
        <taxon>Eukaryota</taxon>
        <taxon>Metazoa</taxon>
        <taxon>Spiralia</taxon>
        <taxon>Lophotrochozoa</taxon>
        <taxon>Mollusca</taxon>
        <taxon>Gastropoda</taxon>
        <taxon>Heterobranchia</taxon>
        <taxon>Euthyneura</taxon>
        <taxon>Panpulmonata</taxon>
        <taxon>Sacoglossa</taxon>
        <taxon>Placobranchoidea</taxon>
        <taxon>Plakobranchidae</taxon>
        <taxon>Elysia</taxon>
    </lineage>
</organism>
<name>A0AAE1DJ98_9GAST</name>
<reference evidence="1" key="1">
    <citation type="journal article" date="2023" name="G3 (Bethesda)">
        <title>A reference genome for the long-term kleptoplast-retaining sea slug Elysia crispata morphotype clarki.</title>
        <authorList>
            <person name="Eastman K.E."/>
            <person name="Pendleton A.L."/>
            <person name="Shaikh M.A."/>
            <person name="Suttiyut T."/>
            <person name="Ogas R."/>
            <person name="Tomko P."/>
            <person name="Gavelis G."/>
            <person name="Widhalm J.R."/>
            <person name="Wisecaver J.H."/>
        </authorList>
    </citation>
    <scope>NUCLEOTIDE SEQUENCE</scope>
    <source>
        <strain evidence="1">ECLA1</strain>
    </source>
</reference>
<gene>
    <name evidence="1" type="ORF">RRG08_016107</name>
</gene>
<dbReference type="Proteomes" id="UP001283361">
    <property type="component" value="Unassembled WGS sequence"/>
</dbReference>
<keyword evidence="2" id="KW-1185">Reference proteome</keyword>
<comment type="caution">
    <text evidence="1">The sequence shown here is derived from an EMBL/GenBank/DDBJ whole genome shotgun (WGS) entry which is preliminary data.</text>
</comment>
<dbReference type="AlphaFoldDB" id="A0AAE1DJ98"/>
<protein>
    <submittedName>
        <fullName evidence="1">Uncharacterized protein</fullName>
    </submittedName>
</protein>
<evidence type="ECO:0000313" key="1">
    <source>
        <dbReference type="EMBL" id="KAK3772696.1"/>
    </source>
</evidence>
<proteinExistence type="predicted"/>
<sequence>MRGCTILCGIVRDSAGMCGNVRGCAGLCGAVLDSEATWRQRGLALTSQLDQPRGVLAKTLWNNRVCWPGKSL</sequence>
<accession>A0AAE1DJ98</accession>
<dbReference type="EMBL" id="JAWDGP010003608">
    <property type="protein sequence ID" value="KAK3772696.1"/>
    <property type="molecule type" value="Genomic_DNA"/>
</dbReference>
<evidence type="ECO:0000313" key="2">
    <source>
        <dbReference type="Proteomes" id="UP001283361"/>
    </source>
</evidence>